<dbReference type="InterPro" id="IPR006104">
    <property type="entry name" value="Glyco_hydro_2_N"/>
</dbReference>
<dbReference type="AlphaFoldDB" id="A0A7W9DKX5"/>
<dbReference type="InterPro" id="IPR006101">
    <property type="entry name" value="Glyco_hydro_2"/>
</dbReference>
<dbReference type="SUPFAM" id="SSF51445">
    <property type="entry name" value="(Trans)glycosidases"/>
    <property type="match status" value="1"/>
</dbReference>
<protein>
    <submittedName>
        <fullName evidence="9">Beta-galactosidase</fullName>
        <ecNumber evidence="9">3.2.1.23</ecNumber>
    </submittedName>
</protein>
<keyword evidence="3 9" id="KW-0326">Glycosidase</keyword>
<dbReference type="Pfam" id="PF00703">
    <property type="entry name" value="Glyco_hydro_2"/>
    <property type="match status" value="1"/>
</dbReference>
<dbReference type="InterPro" id="IPR017853">
    <property type="entry name" value="GH"/>
</dbReference>
<feature type="domain" description="Glycoside hydrolase family 2 immunoglobulin-like beta-sandwich" evidence="5">
    <location>
        <begin position="197"/>
        <end position="298"/>
    </location>
</feature>
<gene>
    <name evidence="9" type="ORF">HDE69_003706</name>
</gene>
<dbReference type="Pfam" id="PF16355">
    <property type="entry name" value="DUF4982"/>
    <property type="match status" value="1"/>
</dbReference>
<dbReference type="GO" id="GO:0004565">
    <property type="term" value="F:beta-galactosidase activity"/>
    <property type="evidence" value="ECO:0007669"/>
    <property type="project" value="UniProtKB-EC"/>
</dbReference>
<dbReference type="PANTHER" id="PTHR42732">
    <property type="entry name" value="BETA-GALACTOSIDASE"/>
    <property type="match status" value="1"/>
</dbReference>
<comment type="caution">
    <text evidence="9">The sequence shown here is derived from an EMBL/GenBank/DDBJ whole genome shotgun (WGS) entry which is preliminary data.</text>
</comment>
<dbReference type="InterPro" id="IPR051913">
    <property type="entry name" value="GH2_Domain-Containing"/>
</dbReference>
<dbReference type="GO" id="GO:0005975">
    <property type="term" value="P:carbohydrate metabolic process"/>
    <property type="evidence" value="ECO:0007669"/>
    <property type="project" value="InterPro"/>
</dbReference>
<dbReference type="Pfam" id="PF02836">
    <property type="entry name" value="Glyco_hydro_2_C"/>
    <property type="match status" value="1"/>
</dbReference>
<dbReference type="Pfam" id="PF02837">
    <property type="entry name" value="Glyco_hydro_2_N"/>
    <property type="match status" value="1"/>
</dbReference>
<dbReference type="SUPFAM" id="SSF49785">
    <property type="entry name" value="Galactose-binding domain-like"/>
    <property type="match status" value="1"/>
</dbReference>
<feature type="domain" description="Glycoside hydrolase family 2 catalytic" evidence="6">
    <location>
        <begin position="304"/>
        <end position="596"/>
    </location>
</feature>
<sequence length="689" mass="79100">MIPPHLKPGNLILTFICLFSTLSFSSSGQARKTISFNQDWMFSKTNDTVQRQSDWKKVTLPHTWNATDMQLTKDFYEGEGQYKKQIVFGREYKDKRLFLRFEGVGQVAQVYVNQKLVGMHKGSYSAFCLDITYAVKIGEANTILVKVNNKARKDIIPVNHFLFGIYGGIYRPVSLLVTNKVNITTTDYAAPGIYISQKNVSAESAEVSVAVKVENIETSWQDISIKTELYDQAGKLVAAQTTPQKITTQGRQKFVQHFQLQKPHLWNGLKNPYLYKVITKLLRKHDVIDEVTQPLGLRKFEIIAGKGFFLNNQLYPMHGVCRHQDRWQFGNALSNAQHREDLDIIKEMGATTIRFAHYQQAEYLYSTCDTMGFVTWAEIPFVNTSTGEEADNAKQQLMELIKQNYNHPSLYVWGLHNEVYGKTPSDFPAVLTRELNDIAKTEDPDRYTVSVSGYGEMDRPTNLNADIQGMNRYYGWYEGKIGNLEDWAKEIETKYPAHKVILTEYGADGNIFQQQEQTDLKDAYDYTAAFYPESFETKTHEVQWPIIAKHPGIAASYIWNMFDFATPMWNRGGMPARNMKGLVTFDRQLKKDAFYWYKANWSKDPVLYLTERRVVERKHAVTPVVVYSNIGQPALFVNGKMIAVQPIQGTNSVQFIFKDVHLKKGKNSIKTLVKKDSKTFTDTIEWVLK</sequence>
<dbReference type="Gene3D" id="3.20.20.80">
    <property type="entry name" value="Glycosidases"/>
    <property type="match status" value="1"/>
</dbReference>
<dbReference type="InterPro" id="IPR008979">
    <property type="entry name" value="Galactose-bd-like_sf"/>
</dbReference>
<dbReference type="Gene3D" id="2.60.120.260">
    <property type="entry name" value="Galactose-binding domain-like"/>
    <property type="match status" value="1"/>
</dbReference>
<evidence type="ECO:0000259" key="7">
    <source>
        <dbReference type="Pfam" id="PF02837"/>
    </source>
</evidence>
<keyword evidence="4" id="KW-0732">Signal</keyword>
<evidence type="ECO:0000256" key="2">
    <source>
        <dbReference type="ARBA" id="ARBA00022801"/>
    </source>
</evidence>
<feature type="domain" description="DUF4982" evidence="8">
    <location>
        <begin position="621"/>
        <end position="671"/>
    </location>
</feature>
<evidence type="ECO:0000313" key="9">
    <source>
        <dbReference type="EMBL" id="MBB5622628.1"/>
    </source>
</evidence>
<evidence type="ECO:0000259" key="5">
    <source>
        <dbReference type="Pfam" id="PF00703"/>
    </source>
</evidence>
<dbReference type="PRINTS" id="PR00132">
    <property type="entry name" value="GLHYDRLASE2"/>
</dbReference>
<dbReference type="InterPro" id="IPR006103">
    <property type="entry name" value="Glyco_hydro_2_cat"/>
</dbReference>
<organism evidence="9 10">
    <name type="scientific">Pedobacter cryoconitis</name>
    <dbReference type="NCBI Taxonomy" id="188932"/>
    <lineage>
        <taxon>Bacteria</taxon>
        <taxon>Pseudomonadati</taxon>
        <taxon>Bacteroidota</taxon>
        <taxon>Sphingobacteriia</taxon>
        <taxon>Sphingobacteriales</taxon>
        <taxon>Sphingobacteriaceae</taxon>
        <taxon>Pedobacter</taxon>
    </lineage>
</organism>
<dbReference type="EMBL" id="JACHCF010000009">
    <property type="protein sequence ID" value="MBB5622628.1"/>
    <property type="molecule type" value="Genomic_DNA"/>
</dbReference>
<dbReference type="InterPro" id="IPR036156">
    <property type="entry name" value="Beta-gal/glucu_dom_sf"/>
</dbReference>
<accession>A0A7W9DKX5</accession>
<evidence type="ECO:0000256" key="4">
    <source>
        <dbReference type="SAM" id="SignalP"/>
    </source>
</evidence>
<evidence type="ECO:0000313" key="10">
    <source>
        <dbReference type="Proteomes" id="UP000537718"/>
    </source>
</evidence>
<dbReference type="EC" id="3.2.1.23" evidence="9"/>
<feature type="signal peptide" evidence="4">
    <location>
        <begin position="1"/>
        <end position="25"/>
    </location>
</feature>
<proteinExistence type="inferred from homology"/>
<dbReference type="RefSeq" id="WP_183868538.1">
    <property type="nucleotide sequence ID" value="NZ_JACHCF010000009.1"/>
</dbReference>
<feature type="domain" description="Glycosyl hydrolases family 2 sugar binding" evidence="7">
    <location>
        <begin position="55"/>
        <end position="177"/>
    </location>
</feature>
<dbReference type="SUPFAM" id="SSF49303">
    <property type="entry name" value="beta-Galactosidase/glucuronidase domain"/>
    <property type="match status" value="1"/>
</dbReference>
<feature type="chain" id="PRO_5030685233" evidence="4">
    <location>
        <begin position="26"/>
        <end position="689"/>
    </location>
</feature>
<dbReference type="PANTHER" id="PTHR42732:SF1">
    <property type="entry name" value="BETA-MANNOSIDASE"/>
    <property type="match status" value="1"/>
</dbReference>
<dbReference type="Proteomes" id="UP000537718">
    <property type="component" value="Unassembled WGS sequence"/>
</dbReference>
<dbReference type="InterPro" id="IPR032311">
    <property type="entry name" value="DUF4982"/>
</dbReference>
<dbReference type="Gene3D" id="2.60.40.10">
    <property type="entry name" value="Immunoglobulins"/>
    <property type="match status" value="2"/>
</dbReference>
<comment type="similarity">
    <text evidence="1">Belongs to the glycosyl hydrolase 2 family.</text>
</comment>
<dbReference type="InterPro" id="IPR013783">
    <property type="entry name" value="Ig-like_fold"/>
</dbReference>
<evidence type="ECO:0000256" key="1">
    <source>
        <dbReference type="ARBA" id="ARBA00007401"/>
    </source>
</evidence>
<evidence type="ECO:0000259" key="8">
    <source>
        <dbReference type="Pfam" id="PF16355"/>
    </source>
</evidence>
<evidence type="ECO:0000256" key="3">
    <source>
        <dbReference type="ARBA" id="ARBA00023295"/>
    </source>
</evidence>
<evidence type="ECO:0000259" key="6">
    <source>
        <dbReference type="Pfam" id="PF02836"/>
    </source>
</evidence>
<keyword evidence="2 9" id="KW-0378">Hydrolase</keyword>
<reference evidence="9 10" key="1">
    <citation type="submission" date="2020-08" db="EMBL/GenBank/DDBJ databases">
        <title>Genomic Encyclopedia of Type Strains, Phase IV (KMG-V): Genome sequencing to study the core and pangenomes of soil and plant-associated prokaryotes.</title>
        <authorList>
            <person name="Whitman W."/>
        </authorList>
    </citation>
    <scope>NUCLEOTIDE SEQUENCE [LARGE SCALE GENOMIC DNA]</scope>
    <source>
        <strain evidence="9 10">MP7CTX6</strain>
    </source>
</reference>
<dbReference type="InterPro" id="IPR006102">
    <property type="entry name" value="Ig-like_GH2"/>
</dbReference>
<name>A0A7W9DKX5_9SPHI</name>